<dbReference type="PANTHER" id="PTHR36444:SF2">
    <property type="entry name" value="TRANSCRIPTIONAL REGULATOR PROTEIN YOBU-RELATED"/>
    <property type="match status" value="1"/>
</dbReference>
<keyword evidence="3" id="KW-1185">Reference proteome</keyword>
<proteinExistence type="predicted"/>
<accession>A0A6L3ZF03</accession>
<dbReference type="InterPro" id="IPR029442">
    <property type="entry name" value="GyrI-like"/>
</dbReference>
<dbReference type="InterPro" id="IPR053182">
    <property type="entry name" value="YobU-like_regulator"/>
</dbReference>
<protein>
    <submittedName>
        <fullName evidence="2">GyrI-like domain-containing protein</fullName>
    </submittedName>
</protein>
<reference evidence="2 3" key="1">
    <citation type="submission" date="2019-10" db="EMBL/GenBank/DDBJ databases">
        <title>Genome sequence of Phaeocystidibacter marisrubri JCM30614 (type strain).</title>
        <authorList>
            <person name="Bowman J.P."/>
        </authorList>
    </citation>
    <scope>NUCLEOTIDE SEQUENCE [LARGE SCALE GENOMIC DNA]</scope>
    <source>
        <strain evidence="2 3">JCM 30614</strain>
    </source>
</reference>
<dbReference type="Pfam" id="PF06445">
    <property type="entry name" value="GyrI-like"/>
    <property type="match status" value="1"/>
</dbReference>
<gene>
    <name evidence="2" type="ORF">F8C82_10895</name>
</gene>
<dbReference type="InterPro" id="IPR011256">
    <property type="entry name" value="Reg_factor_effector_dom_sf"/>
</dbReference>
<name>A0A6L3ZF03_9FLAO</name>
<dbReference type="SUPFAM" id="SSF55136">
    <property type="entry name" value="Probable bacterial effector-binding domain"/>
    <property type="match status" value="1"/>
</dbReference>
<dbReference type="EMBL" id="WBVQ01000002">
    <property type="protein sequence ID" value="KAB2816186.1"/>
    <property type="molecule type" value="Genomic_DNA"/>
</dbReference>
<dbReference type="AlphaFoldDB" id="A0A6L3ZF03"/>
<dbReference type="PANTHER" id="PTHR36444">
    <property type="entry name" value="TRANSCRIPTIONAL REGULATOR PROTEIN YOBU-RELATED"/>
    <property type="match status" value="1"/>
</dbReference>
<organism evidence="2 3">
    <name type="scientific">Phaeocystidibacter marisrubri</name>
    <dbReference type="NCBI Taxonomy" id="1577780"/>
    <lineage>
        <taxon>Bacteria</taxon>
        <taxon>Pseudomonadati</taxon>
        <taxon>Bacteroidota</taxon>
        <taxon>Flavobacteriia</taxon>
        <taxon>Flavobacteriales</taxon>
        <taxon>Phaeocystidibacteraceae</taxon>
        <taxon>Phaeocystidibacter</taxon>
    </lineage>
</organism>
<dbReference type="OrthoDB" id="8560232at2"/>
<dbReference type="Proteomes" id="UP000484164">
    <property type="component" value="Unassembled WGS sequence"/>
</dbReference>
<dbReference type="SMART" id="SM00871">
    <property type="entry name" value="AraC_E_bind"/>
    <property type="match status" value="1"/>
</dbReference>
<comment type="caution">
    <text evidence="2">The sequence shown here is derived from an EMBL/GenBank/DDBJ whole genome shotgun (WGS) entry which is preliminary data.</text>
</comment>
<evidence type="ECO:0000313" key="2">
    <source>
        <dbReference type="EMBL" id="KAB2816186.1"/>
    </source>
</evidence>
<evidence type="ECO:0000259" key="1">
    <source>
        <dbReference type="SMART" id="SM00871"/>
    </source>
</evidence>
<dbReference type="RefSeq" id="WP_151693614.1">
    <property type="nucleotide sequence ID" value="NZ_BMGX01000001.1"/>
</dbReference>
<dbReference type="InterPro" id="IPR010499">
    <property type="entry name" value="AraC_E-bd"/>
</dbReference>
<sequence>MYLRMEECAQREWVGMKMHMSFATNQTRELWQRFMPKKGELQPKNDLLFSIERYPNDFFQSFDPTREFEKWAAVEVVESTSIPNGMAKLTSPAGMYAVFLHKGTPEEGPKTYGYIFETWLPASGYQLDHRPHFAVMGERYSNHDPNSEEEIWIPVKNRATPL</sequence>
<feature type="domain" description="AraC effector-binding" evidence="1">
    <location>
        <begin position="1"/>
        <end position="156"/>
    </location>
</feature>
<evidence type="ECO:0000313" key="3">
    <source>
        <dbReference type="Proteomes" id="UP000484164"/>
    </source>
</evidence>
<dbReference type="Gene3D" id="3.20.80.10">
    <property type="entry name" value="Regulatory factor, effector binding domain"/>
    <property type="match status" value="1"/>
</dbReference>